<dbReference type="WBParaSite" id="TREG1_68110.1">
    <property type="protein sequence ID" value="TREG1_68110.1"/>
    <property type="gene ID" value="TREG1_68110"/>
</dbReference>
<evidence type="ECO:0000313" key="2">
    <source>
        <dbReference type="WBParaSite" id="TREG1_68110.1"/>
    </source>
</evidence>
<protein>
    <submittedName>
        <fullName evidence="2">Uncharacterized protein</fullName>
    </submittedName>
</protein>
<name>A0AA85K7S5_TRIRE</name>
<accession>A0AA85K7S5</accession>
<sequence length="517" mass="59221">MLSLIKQEFGVECGEVVHNTKDDKRDESGLKDSYTHVMEESGYSVGLGHISTYGNPLEIEEIVDLSQEVEFQEQERKKSRFYDFDMFVPISEKPVEGYLDNILYYIREDGEQFVALFPHSSVSKKILRISSEFNVDVDRSVGAVSRELMLSFPATCSFESFYKLPYVVFQAKFDTCEGTILSPPPSFVSGKLTVNVFPYKSTNIMSGILADILLLKDLYLAYECDAPVWLPNSELSPDQVKMEFPIILNSSHSRTVNRSNASSHASDVDVLRSRPLDTSEVIWNTLKGSPNKLTFKTCIQSIFEYLMENRELVYLDSDNQTQLACKIRELRDCSDLHGHDLYVLYNLRIEVLIEIGLHKLTNDCIYLLERVIPDSSALLEIGKKHGWSLESQWERLHYLCKSVSLSFQLAKVVSKAYVITELRKILSQKPPRSEWRSALFESDAKPFQIVHSFSVPVCGLVLSLSMVPPELWIMRIEAEKPTPTSIRIVYEMTQQNDSVKYACHKLRMVQSYWPNML</sequence>
<evidence type="ECO:0000313" key="1">
    <source>
        <dbReference type="Proteomes" id="UP000050795"/>
    </source>
</evidence>
<keyword evidence="1" id="KW-1185">Reference proteome</keyword>
<organism evidence="1 2">
    <name type="scientific">Trichobilharzia regenti</name>
    <name type="common">Nasal bird schistosome</name>
    <dbReference type="NCBI Taxonomy" id="157069"/>
    <lineage>
        <taxon>Eukaryota</taxon>
        <taxon>Metazoa</taxon>
        <taxon>Spiralia</taxon>
        <taxon>Lophotrochozoa</taxon>
        <taxon>Platyhelminthes</taxon>
        <taxon>Trematoda</taxon>
        <taxon>Digenea</taxon>
        <taxon>Strigeidida</taxon>
        <taxon>Schistosomatoidea</taxon>
        <taxon>Schistosomatidae</taxon>
        <taxon>Trichobilharzia</taxon>
    </lineage>
</organism>
<reference evidence="1" key="1">
    <citation type="submission" date="2022-06" db="EMBL/GenBank/DDBJ databases">
        <authorList>
            <person name="Berger JAMES D."/>
            <person name="Berger JAMES D."/>
        </authorList>
    </citation>
    <scope>NUCLEOTIDE SEQUENCE [LARGE SCALE GENOMIC DNA]</scope>
</reference>
<dbReference type="Proteomes" id="UP000050795">
    <property type="component" value="Unassembled WGS sequence"/>
</dbReference>
<dbReference type="AlphaFoldDB" id="A0AA85K7S5"/>
<proteinExistence type="predicted"/>
<reference evidence="2" key="2">
    <citation type="submission" date="2023-11" db="UniProtKB">
        <authorList>
            <consortium name="WormBaseParasite"/>
        </authorList>
    </citation>
    <scope>IDENTIFICATION</scope>
</reference>